<name>A0ACC2KSF0_PERAE</name>
<dbReference type="Proteomes" id="UP001234297">
    <property type="component" value="Chromosome 11"/>
</dbReference>
<gene>
    <name evidence="1" type="ORF">MRB53_032296</name>
</gene>
<protein>
    <submittedName>
        <fullName evidence="1">Uncharacterized protein</fullName>
    </submittedName>
</protein>
<accession>A0ACC2KSF0</accession>
<evidence type="ECO:0000313" key="2">
    <source>
        <dbReference type="Proteomes" id="UP001234297"/>
    </source>
</evidence>
<dbReference type="EMBL" id="CM056819">
    <property type="protein sequence ID" value="KAJ8623766.1"/>
    <property type="molecule type" value="Genomic_DNA"/>
</dbReference>
<reference evidence="1 2" key="1">
    <citation type="journal article" date="2022" name="Hortic Res">
        <title>A haplotype resolved chromosomal level avocado genome allows analysis of novel avocado genes.</title>
        <authorList>
            <person name="Nath O."/>
            <person name="Fletcher S.J."/>
            <person name="Hayward A."/>
            <person name="Shaw L.M."/>
            <person name="Masouleh A.K."/>
            <person name="Furtado A."/>
            <person name="Henry R.J."/>
            <person name="Mitter N."/>
        </authorList>
    </citation>
    <scope>NUCLEOTIDE SEQUENCE [LARGE SCALE GENOMIC DNA]</scope>
    <source>
        <strain evidence="2">cv. Hass</strain>
    </source>
</reference>
<comment type="caution">
    <text evidence="1">The sequence shown here is derived from an EMBL/GenBank/DDBJ whole genome shotgun (WGS) entry which is preliminary data.</text>
</comment>
<proteinExistence type="predicted"/>
<sequence length="107" mass="12219">MYPGEFLKYQDYLLMLQLDFNLVFYDKSKKIWSTETNASSCSLELKTTGELVLSSGSRQSMWSKSGRSPKLGKYVLVLQEDRNLVVWTPSVGNQDQLVNHIPTSHTN</sequence>
<evidence type="ECO:0000313" key="1">
    <source>
        <dbReference type="EMBL" id="KAJ8623766.1"/>
    </source>
</evidence>
<organism evidence="1 2">
    <name type="scientific">Persea americana</name>
    <name type="common">Avocado</name>
    <dbReference type="NCBI Taxonomy" id="3435"/>
    <lineage>
        <taxon>Eukaryota</taxon>
        <taxon>Viridiplantae</taxon>
        <taxon>Streptophyta</taxon>
        <taxon>Embryophyta</taxon>
        <taxon>Tracheophyta</taxon>
        <taxon>Spermatophyta</taxon>
        <taxon>Magnoliopsida</taxon>
        <taxon>Magnoliidae</taxon>
        <taxon>Laurales</taxon>
        <taxon>Lauraceae</taxon>
        <taxon>Persea</taxon>
    </lineage>
</organism>
<keyword evidence="2" id="KW-1185">Reference proteome</keyword>